<reference evidence="3" key="1">
    <citation type="submission" date="2022-11" db="UniProtKB">
        <authorList>
            <consortium name="WormBaseParasite"/>
        </authorList>
    </citation>
    <scope>IDENTIFICATION</scope>
</reference>
<dbReference type="AlphaFoldDB" id="A0A915IK85"/>
<keyword evidence="1" id="KW-0472">Membrane</keyword>
<evidence type="ECO:0000313" key="2">
    <source>
        <dbReference type="Proteomes" id="UP000887565"/>
    </source>
</evidence>
<dbReference type="Proteomes" id="UP000887565">
    <property type="component" value="Unplaced"/>
</dbReference>
<name>A0A915IK85_ROMCU</name>
<proteinExistence type="predicted"/>
<keyword evidence="1" id="KW-1133">Transmembrane helix</keyword>
<keyword evidence="1" id="KW-0812">Transmembrane</keyword>
<evidence type="ECO:0000313" key="3">
    <source>
        <dbReference type="WBParaSite" id="nRc.2.0.1.t14279-RA"/>
    </source>
</evidence>
<protein>
    <submittedName>
        <fullName evidence="3">Uncharacterized protein</fullName>
    </submittedName>
</protein>
<dbReference type="WBParaSite" id="nRc.2.0.1.t14279-RA">
    <property type="protein sequence ID" value="nRc.2.0.1.t14279-RA"/>
    <property type="gene ID" value="nRc.2.0.1.g14279"/>
</dbReference>
<evidence type="ECO:0000256" key="1">
    <source>
        <dbReference type="SAM" id="Phobius"/>
    </source>
</evidence>
<sequence length="428" mass="49994">MTGSRNFYEINKKALADCCAMSYLGSSMFCDPDSVFSRTEADFLNELLTDANFSGCLCSHGKMDFSGAVDDSENEKDHCFDHAHQCRKWRAEILFIDRPNIPKFDENLCSDQHHHHHHHSFTYDDRRDRTAFENFYRPDQRRLTLDDLNNFYVDQNEYGKIPLLKKLINYAKVVRRKWINDYNCRPLDLMLIAMKNVRFARNLHAWFIIPMISDDLLEYLSDNRNILKNLLEIRQSNFSLNYDNKILNANLIAYVQYLTRLMNNSPYDAKNFRFPTSNLSRNPSFAAVVIKNPPLWAYFAFSFCLIGVPLCLLLSHVISCKSDAMRDTTRKKKSEIKWSQRAKFLSQTPAVELRLWLLNSLHIIHNSLLNDEIIPILHIICHNVDCPSMSTVPEWRPSQYSRRHTFAGGNPQPHCGLVRFMGPQRVLE</sequence>
<keyword evidence="2" id="KW-1185">Reference proteome</keyword>
<accession>A0A915IK85</accession>
<organism evidence="2 3">
    <name type="scientific">Romanomermis culicivorax</name>
    <name type="common">Nematode worm</name>
    <dbReference type="NCBI Taxonomy" id="13658"/>
    <lineage>
        <taxon>Eukaryota</taxon>
        <taxon>Metazoa</taxon>
        <taxon>Ecdysozoa</taxon>
        <taxon>Nematoda</taxon>
        <taxon>Enoplea</taxon>
        <taxon>Dorylaimia</taxon>
        <taxon>Mermithida</taxon>
        <taxon>Mermithoidea</taxon>
        <taxon>Mermithidae</taxon>
        <taxon>Romanomermis</taxon>
    </lineage>
</organism>
<feature type="transmembrane region" description="Helical" evidence="1">
    <location>
        <begin position="295"/>
        <end position="318"/>
    </location>
</feature>